<dbReference type="Proteomes" id="UP000007813">
    <property type="component" value="Unassembled WGS sequence"/>
</dbReference>
<dbReference type="PANTHER" id="PTHR36216:SF1">
    <property type="entry name" value="HTH ARSR-TYPE DOMAIN-CONTAINING PROTEIN"/>
    <property type="match status" value="1"/>
</dbReference>
<feature type="domain" description="HTH arsR-type" evidence="3">
    <location>
        <begin position="239"/>
        <end position="333"/>
    </location>
</feature>
<dbReference type="PANTHER" id="PTHR36216">
    <property type="entry name" value="TRANSCRIPTIONAL REGULATOR, TRMB"/>
    <property type="match status" value="1"/>
</dbReference>
<dbReference type="eggNOG" id="arCOG02611">
    <property type="taxonomic scope" value="Archaea"/>
</dbReference>
<dbReference type="GO" id="GO:0003700">
    <property type="term" value="F:DNA-binding transcription factor activity"/>
    <property type="evidence" value="ECO:0007669"/>
    <property type="project" value="InterPro"/>
</dbReference>
<dbReference type="InterPro" id="IPR036390">
    <property type="entry name" value="WH_DNA-bd_sf"/>
</dbReference>
<dbReference type="InterPro" id="IPR011991">
    <property type="entry name" value="ArsR-like_HTH"/>
</dbReference>
<feature type="region of interest" description="Disordered" evidence="1">
    <location>
        <begin position="30"/>
        <end position="49"/>
    </location>
</feature>
<comment type="caution">
    <text evidence="4">The sequence shown here is derived from an EMBL/GenBank/DDBJ whole genome shotgun (WGS) entry which is preliminary data.</text>
</comment>
<dbReference type="Gene3D" id="1.10.10.10">
    <property type="entry name" value="Winged helix-like DNA-binding domain superfamily/Winged helix DNA-binding domain"/>
    <property type="match status" value="2"/>
</dbReference>
<dbReference type="AlphaFoldDB" id="J3JGY4"/>
<reference evidence="4 5" key="1">
    <citation type="journal article" date="2012" name="J. Bacteriol.">
        <title>Draft Genome Sequence of the Extremely Halophilic Archaeon Halogranum salarium B-1T.</title>
        <authorList>
            <person name="Kim K.K."/>
            <person name="Lee K.C."/>
            <person name="Lee J.S."/>
        </authorList>
    </citation>
    <scope>NUCLEOTIDE SEQUENCE [LARGE SCALE GENOMIC DNA]</scope>
    <source>
        <strain evidence="4 5">B-1</strain>
    </source>
</reference>
<dbReference type="InterPro" id="IPR036388">
    <property type="entry name" value="WH-like_DNA-bd_sf"/>
</dbReference>
<protein>
    <recommendedName>
        <fullName evidence="3">HTH arsR-type domain-containing protein</fullName>
    </recommendedName>
</protein>
<proteinExistence type="predicted"/>
<keyword evidence="2" id="KW-0812">Transmembrane</keyword>
<evidence type="ECO:0000256" key="1">
    <source>
        <dbReference type="SAM" id="MobiDB-lite"/>
    </source>
</evidence>
<evidence type="ECO:0000313" key="4">
    <source>
        <dbReference type="EMBL" id="EJN60506.1"/>
    </source>
</evidence>
<accession>J3JGY4</accession>
<gene>
    <name evidence="4" type="ORF">HSB1_11090</name>
</gene>
<keyword evidence="2" id="KW-1133">Transmembrane helix</keyword>
<dbReference type="InterPro" id="IPR001845">
    <property type="entry name" value="HTH_ArsR_DNA-bd_dom"/>
</dbReference>
<evidence type="ECO:0000256" key="2">
    <source>
        <dbReference type="SAM" id="Phobius"/>
    </source>
</evidence>
<evidence type="ECO:0000259" key="3">
    <source>
        <dbReference type="PROSITE" id="PS50987"/>
    </source>
</evidence>
<evidence type="ECO:0000313" key="5">
    <source>
        <dbReference type="Proteomes" id="UP000007813"/>
    </source>
</evidence>
<dbReference type="SMART" id="SM00418">
    <property type="entry name" value="HTH_ARSR"/>
    <property type="match status" value="2"/>
</dbReference>
<dbReference type="CDD" id="cd00090">
    <property type="entry name" value="HTH_ARSR"/>
    <property type="match status" value="2"/>
</dbReference>
<sequence>MYVSIDIRECSSANRFSLRAGADEQCRTDAQFTPSSPVRESGQENYVRDSRRLSEARNADTGILNLMNRLSTLVVAATVVLLALSAGPLFLIVDDPARTTAPEVAPDSSTVSSSARTTPAGWANTVGVSDAHSVQSDVLAVSPPSTLATDGVVAPPRLVTTPLVVSVQQGAVQSGEANLLDNDRRRQLYEAIERSPGTYVAQLVETTGIPRSTVRYHLRTLEEAGFVASNEVRGKQRYATSVVDDAEATLAAAYVDEATAAVLDALDRTAPATVSELAETLDRTPGTVSHHLDRLASEGLVDRERSGNAVLNTLAGPARAVAEETAGRGSEPVVSDD</sequence>
<dbReference type="SUPFAM" id="SSF46785">
    <property type="entry name" value="Winged helix' DNA-binding domain"/>
    <property type="match status" value="2"/>
</dbReference>
<feature type="transmembrane region" description="Helical" evidence="2">
    <location>
        <begin position="73"/>
        <end position="93"/>
    </location>
</feature>
<name>J3JGY4_9EURY</name>
<organism evidence="4 5">
    <name type="scientific">Halogranum salarium B-1</name>
    <dbReference type="NCBI Taxonomy" id="1210908"/>
    <lineage>
        <taxon>Archaea</taxon>
        <taxon>Methanobacteriati</taxon>
        <taxon>Methanobacteriota</taxon>
        <taxon>Stenosarchaea group</taxon>
        <taxon>Halobacteria</taxon>
        <taxon>Halobacteriales</taxon>
        <taxon>Haloferacaceae</taxon>
    </lineage>
</organism>
<dbReference type="EMBL" id="ALJD01000003">
    <property type="protein sequence ID" value="EJN60506.1"/>
    <property type="molecule type" value="Genomic_DNA"/>
</dbReference>
<dbReference type="PROSITE" id="PS50987">
    <property type="entry name" value="HTH_ARSR_2"/>
    <property type="match status" value="1"/>
</dbReference>
<keyword evidence="2" id="KW-0472">Membrane</keyword>
<dbReference type="Pfam" id="PF12840">
    <property type="entry name" value="HTH_20"/>
    <property type="match status" value="2"/>
</dbReference>